<evidence type="ECO:0000313" key="3">
    <source>
        <dbReference type="Proteomes" id="UP001596395"/>
    </source>
</evidence>
<protein>
    <submittedName>
        <fullName evidence="2">Uncharacterized protein</fullName>
    </submittedName>
</protein>
<dbReference type="EMBL" id="JBHSXN010000002">
    <property type="protein sequence ID" value="MFC6953197.1"/>
    <property type="molecule type" value="Genomic_DNA"/>
</dbReference>
<proteinExistence type="predicted"/>
<comment type="caution">
    <text evidence="2">The sequence shown here is derived from an EMBL/GenBank/DDBJ whole genome shotgun (WGS) entry which is preliminary data.</text>
</comment>
<keyword evidence="3" id="KW-1185">Reference proteome</keyword>
<keyword evidence="1" id="KW-1133">Transmembrane helix</keyword>
<sequence length="86" mass="9008">MIERRVRDVRRDGLVIAVGLVALAAVVALVPADAPALHVRALREFLIGITLGTTLSGVFRAKPRPAVRSTLALGVGFALAVVVDLV</sequence>
<dbReference type="Proteomes" id="UP001596395">
    <property type="component" value="Unassembled WGS sequence"/>
</dbReference>
<gene>
    <name evidence="2" type="ORF">ACFQGB_10010</name>
</gene>
<keyword evidence="1" id="KW-0812">Transmembrane</keyword>
<evidence type="ECO:0000313" key="2">
    <source>
        <dbReference type="EMBL" id="MFC6953197.1"/>
    </source>
</evidence>
<keyword evidence="1" id="KW-0472">Membrane</keyword>
<accession>A0ABD5VCS7</accession>
<evidence type="ECO:0000256" key="1">
    <source>
        <dbReference type="SAM" id="Phobius"/>
    </source>
</evidence>
<feature type="transmembrane region" description="Helical" evidence="1">
    <location>
        <begin position="66"/>
        <end position="83"/>
    </location>
</feature>
<organism evidence="2 3">
    <name type="scientific">Halorubellus litoreus</name>
    <dbReference type="NCBI Taxonomy" id="755308"/>
    <lineage>
        <taxon>Archaea</taxon>
        <taxon>Methanobacteriati</taxon>
        <taxon>Methanobacteriota</taxon>
        <taxon>Stenosarchaea group</taxon>
        <taxon>Halobacteria</taxon>
        <taxon>Halobacteriales</taxon>
        <taxon>Halorubellaceae</taxon>
        <taxon>Halorubellus</taxon>
    </lineage>
</organism>
<dbReference type="RefSeq" id="WP_336350160.1">
    <property type="nucleotide sequence ID" value="NZ_JAZAQL010000002.1"/>
</dbReference>
<dbReference type="AlphaFoldDB" id="A0ABD5VCS7"/>
<feature type="transmembrane region" description="Helical" evidence="1">
    <location>
        <begin position="42"/>
        <end position="59"/>
    </location>
</feature>
<reference evidence="2 3" key="1">
    <citation type="journal article" date="2019" name="Int. J. Syst. Evol. Microbiol.">
        <title>The Global Catalogue of Microorganisms (GCM) 10K type strain sequencing project: providing services to taxonomists for standard genome sequencing and annotation.</title>
        <authorList>
            <consortium name="The Broad Institute Genomics Platform"/>
            <consortium name="The Broad Institute Genome Sequencing Center for Infectious Disease"/>
            <person name="Wu L."/>
            <person name="Ma J."/>
        </authorList>
    </citation>
    <scope>NUCLEOTIDE SEQUENCE [LARGE SCALE GENOMIC DNA]</scope>
    <source>
        <strain evidence="2 3">GX26</strain>
    </source>
</reference>
<feature type="transmembrane region" description="Helical" evidence="1">
    <location>
        <begin position="12"/>
        <end position="30"/>
    </location>
</feature>
<name>A0ABD5VCS7_9EURY</name>